<comment type="caution">
    <text evidence="9">The sequence shown here is derived from an EMBL/GenBank/DDBJ whole genome shotgun (WGS) entry which is preliminary data.</text>
</comment>
<evidence type="ECO:0000256" key="6">
    <source>
        <dbReference type="SAM" id="MobiDB-lite"/>
    </source>
</evidence>
<dbReference type="GO" id="GO:0140664">
    <property type="term" value="F:ATP-dependent DNA damage sensor activity"/>
    <property type="evidence" value="ECO:0007669"/>
    <property type="project" value="InterPro"/>
</dbReference>
<dbReference type="GO" id="GO:0005524">
    <property type="term" value="F:ATP binding"/>
    <property type="evidence" value="ECO:0007669"/>
    <property type="project" value="UniProtKB-KW"/>
</dbReference>
<dbReference type="Gene3D" id="3.30.420.110">
    <property type="entry name" value="MutS, connector domain"/>
    <property type="match status" value="1"/>
</dbReference>
<dbReference type="InterPro" id="IPR036187">
    <property type="entry name" value="DNA_mismatch_repair_MutS_sf"/>
</dbReference>
<dbReference type="InterPro" id="IPR011184">
    <property type="entry name" value="DNA_mismatch_repair_Msh2"/>
</dbReference>
<dbReference type="Gene3D" id="3.40.50.300">
    <property type="entry name" value="P-loop containing nucleotide triphosphate hydrolases"/>
    <property type="match status" value="1"/>
</dbReference>
<evidence type="ECO:0000259" key="7">
    <source>
        <dbReference type="SMART" id="SM00533"/>
    </source>
</evidence>
<feature type="compositionally biased region" description="Low complexity" evidence="6">
    <location>
        <begin position="1"/>
        <end position="23"/>
    </location>
</feature>
<keyword evidence="3" id="KW-0067">ATP-binding</keyword>
<dbReference type="Pfam" id="PF00488">
    <property type="entry name" value="MutS_V"/>
    <property type="match status" value="1"/>
</dbReference>
<dbReference type="InterPro" id="IPR045076">
    <property type="entry name" value="MutS"/>
</dbReference>
<dbReference type="Gene3D" id="1.10.1420.10">
    <property type="match status" value="2"/>
</dbReference>
<evidence type="ECO:0000313" key="10">
    <source>
        <dbReference type="Proteomes" id="UP000722485"/>
    </source>
</evidence>
<dbReference type="InterPro" id="IPR000432">
    <property type="entry name" value="DNA_mismatch_repair_MutS_C"/>
</dbReference>
<dbReference type="AlphaFoldDB" id="A0A9P5H464"/>
<protein>
    <recommendedName>
        <fullName evidence="11">DNA mismatch repair proteins mutS family domain-containing protein</fullName>
    </recommendedName>
</protein>
<keyword evidence="2" id="KW-0547">Nucleotide-binding</keyword>
<dbReference type="PANTHER" id="PTHR11361:SF21">
    <property type="entry name" value="MUTS PROTEIN HOMOLOG 4"/>
    <property type="match status" value="1"/>
</dbReference>
<dbReference type="Proteomes" id="UP000722485">
    <property type="component" value="Unassembled WGS sequence"/>
</dbReference>
<dbReference type="SMART" id="SM00533">
    <property type="entry name" value="MUTSd"/>
    <property type="match status" value="1"/>
</dbReference>
<keyword evidence="4" id="KW-0238">DNA-binding</keyword>
<evidence type="ECO:0000259" key="8">
    <source>
        <dbReference type="SMART" id="SM00534"/>
    </source>
</evidence>
<dbReference type="GO" id="GO:0005634">
    <property type="term" value="C:nucleus"/>
    <property type="evidence" value="ECO:0007669"/>
    <property type="project" value="TreeGrafter"/>
</dbReference>
<dbReference type="SUPFAM" id="SSF48334">
    <property type="entry name" value="DNA repair protein MutS, domain III"/>
    <property type="match status" value="1"/>
</dbReference>
<proteinExistence type="inferred from homology"/>
<gene>
    <name evidence="9" type="ORF">G7Z17_g8990</name>
</gene>
<dbReference type="EMBL" id="JAANBB010000243">
    <property type="protein sequence ID" value="KAF7545673.1"/>
    <property type="molecule type" value="Genomic_DNA"/>
</dbReference>
<organism evidence="9 10">
    <name type="scientific">Cylindrodendrum hubeiense</name>
    <dbReference type="NCBI Taxonomy" id="595255"/>
    <lineage>
        <taxon>Eukaryota</taxon>
        <taxon>Fungi</taxon>
        <taxon>Dikarya</taxon>
        <taxon>Ascomycota</taxon>
        <taxon>Pezizomycotina</taxon>
        <taxon>Sordariomycetes</taxon>
        <taxon>Hypocreomycetidae</taxon>
        <taxon>Hypocreales</taxon>
        <taxon>Nectriaceae</taxon>
        <taxon>Cylindrodendrum</taxon>
    </lineage>
</organism>
<keyword evidence="5" id="KW-0469">Meiosis</keyword>
<dbReference type="SUPFAM" id="SSF52540">
    <property type="entry name" value="P-loop containing nucleoside triphosphate hydrolases"/>
    <property type="match status" value="1"/>
</dbReference>
<feature type="compositionally biased region" description="Polar residues" evidence="6">
    <location>
        <begin position="78"/>
        <end position="92"/>
    </location>
</feature>
<dbReference type="InterPro" id="IPR027417">
    <property type="entry name" value="P-loop_NTPase"/>
</dbReference>
<dbReference type="PIRSF" id="PIRSF005813">
    <property type="entry name" value="MSH2"/>
    <property type="match status" value="1"/>
</dbReference>
<feature type="region of interest" description="Disordered" evidence="6">
    <location>
        <begin position="1"/>
        <end position="92"/>
    </location>
</feature>
<evidence type="ECO:0000313" key="9">
    <source>
        <dbReference type="EMBL" id="KAF7545673.1"/>
    </source>
</evidence>
<dbReference type="PANTHER" id="PTHR11361">
    <property type="entry name" value="DNA MISMATCH REPAIR PROTEIN MUTS FAMILY MEMBER"/>
    <property type="match status" value="1"/>
</dbReference>
<evidence type="ECO:0000256" key="5">
    <source>
        <dbReference type="ARBA" id="ARBA00023254"/>
    </source>
</evidence>
<name>A0A9P5H464_9HYPO</name>
<evidence type="ECO:0000256" key="3">
    <source>
        <dbReference type="ARBA" id="ARBA00022840"/>
    </source>
</evidence>
<dbReference type="InterPro" id="IPR007860">
    <property type="entry name" value="DNA_mmatch_repair_MutS_con_dom"/>
</dbReference>
<feature type="compositionally biased region" description="Polar residues" evidence="6">
    <location>
        <begin position="47"/>
        <end position="60"/>
    </location>
</feature>
<feature type="compositionally biased region" description="Low complexity" evidence="6">
    <location>
        <begin position="61"/>
        <end position="77"/>
    </location>
</feature>
<comment type="similarity">
    <text evidence="1">Belongs to the DNA mismatch repair MutS family.</text>
</comment>
<evidence type="ECO:0000256" key="1">
    <source>
        <dbReference type="ARBA" id="ARBA00006271"/>
    </source>
</evidence>
<dbReference type="OrthoDB" id="276261at2759"/>
<dbReference type="SMART" id="SM00534">
    <property type="entry name" value="MUTSac"/>
    <property type="match status" value="1"/>
</dbReference>
<dbReference type="GO" id="GO:0007131">
    <property type="term" value="P:reciprocal meiotic recombination"/>
    <property type="evidence" value="ECO:0007669"/>
    <property type="project" value="TreeGrafter"/>
</dbReference>
<evidence type="ECO:0008006" key="11">
    <source>
        <dbReference type="Google" id="ProtNLM"/>
    </source>
</evidence>
<evidence type="ECO:0000256" key="4">
    <source>
        <dbReference type="ARBA" id="ARBA00023125"/>
    </source>
</evidence>
<accession>A0A9P5H464</accession>
<dbReference type="GO" id="GO:0006298">
    <property type="term" value="P:mismatch repair"/>
    <property type="evidence" value="ECO:0007669"/>
    <property type="project" value="InterPro"/>
</dbReference>
<sequence length="715" mass="78765">MSDTIFSFSASSRTASQSSSAYFRNNAQLSLPESSSMPSGRGSRRPQTSLSYGSSYPSAASTRPGTSRPPTTRPGTRQSIQSGRKSRTATASSILGLTESHSVVCAVSEARGVSPAVGVAFVNVSIGEVVLSQICDNQSYVKTIHKIQMSAPSRILFMATACSPNAPSTLFSLVQELVPEAQVDALDRSAWSETDGLEYIQNLSFKDDIEPLKVAVQGKYYAISSFAALIIVPPPGDVQQVEEQINQVLMVKSFLEAIPELYAALEPATSALLVKIRDLCRPEIRRRTLDTIRNIIEADVTYMRSALDLRNQRTFAVKAGISGMLDVARQTYKELTEEIHKHVDELNEAHGIDANLKFDNGRKYWLRLRAADFNDRPLPDVLIHAVRKKDKIECQTLGLVKLNLRLSDTSNEIVIRSDAVIQALVKELRHEAPHLFRVCESVALVDMISSFGQLATTRDYVRPDISGTLALKSARHPVLDKIMAQIGSFVPAEYAAFPIIHNIFARVSLEDNIESNLSTFSVEMREMAFILRNINDKSLAVIDELGRATSTRDGLAIAIAMSEALVQSKASVWFATHFTDLTRVLADRPGVLNLHLAADSSTTQDGLPQITMLYKATSGAISDDQHYGINLARAIGLPQSFIEKAEEVAKDLRQKREASKRSSESTKLSARRKLILNLHEALKQARDSGSEEALPGYLNQLQEEFIVRMEEVDNL</sequence>
<dbReference type="Pfam" id="PF05188">
    <property type="entry name" value="MutS_II"/>
    <property type="match status" value="1"/>
</dbReference>
<dbReference type="GO" id="GO:0030983">
    <property type="term" value="F:mismatched DNA binding"/>
    <property type="evidence" value="ECO:0007669"/>
    <property type="project" value="InterPro"/>
</dbReference>
<evidence type="ECO:0000256" key="2">
    <source>
        <dbReference type="ARBA" id="ARBA00022741"/>
    </source>
</evidence>
<dbReference type="Pfam" id="PF05190">
    <property type="entry name" value="MutS_IV"/>
    <property type="match status" value="1"/>
</dbReference>
<dbReference type="InterPro" id="IPR007696">
    <property type="entry name" value="DNA_mismatch_repair_MutS_core"/>
</dbReference>
<dbReference type="InterPro" id="IPR036678">
    <property type="entry name" value="MutS_con_dom_sf"/>
</dbReference>
<feature type="domain" description="DNA mismatch repair proteins mutS family" evidence="8">
    <location>
        <begin position="482"/>
        <end position="650"/>
    </location>
</feature>
<keyword evidence="10" id="KW-1185">Reference proteome</keyword>
<feature type="domain" description="DNA mismatch repair protein MutS core" evidence="7">
    <location>
        <begin position="168"/>
        <end position="482"/>
    </location>
</feature>
<dbReference type="InterPro" id="IPR007861">
    <property type="entry name" value="DNA_mismatch_repair_MutS_clamp"/>
</dbReference>
<reference evidence="9" key="1">
    <citation type="submission" date="2020-03" db="EMBL/GenBank/DDBJ databases">
        <title>Draft Genome Sequence of Cylindrodendrum hubeiense.</title>
        <authorList>
            <person name="Buettner E."/>
            <person name="Kellner H."/>
        </authorList>
    </citation>
    <scope>NUCLEOTIDE SEQUENCE</scope>
    <source>
        <strain evidence="9">IHI 201604</strain>
    </source>
</reference>